<feature type="region of interest" description="Disordered" evidence="5">
    <location>
        <begin position="325"/>
        <end position="358"/>
    </location>
</feature>
<dbReference type="InterPro" id="IPR017907">
    <property type="entry name" value="Znf_RING_CS"/>
</dbReference>
<dbReference type="GO" id="GO:0008270">
    <property type="term" value="F:zinc ion binding"/>
    <property type="evidence" value="ECO:0007669"/>
    <property type="project" value="UniProtKB-KW"/>
</dbReference>
<reference evidence="8" key="1">
    <citation type="submission" date="2025-08" db="UniProtKB">
        <authorList>
            <consortium name="RefSeq"/>
        </authorList>
    </citation>
    <scope>IDENTIFICATION</scope>
    <source>
        <strain evidence="8">Wakin</strain>
        <tissue evidence="8">Muscle</tissue>
    </source>
</reference>
<dbReference type="Gene3D" id="3.30.40.10">
    <property type="entry name" value="Zinc/RING finger domain, C3HC4 (zinc finger)"/>
    <property type="match status" value="1"/>
</dbReference>
<feature type="compositionally biased region" description="Basic and acidic residues" evidence="5">
    <location>
        <begin position="1"/>
        <end position="18"/>
    </location>
</feature>
<evidence type="ECO:0000256" key="5">
    <source>
        <dbReference type="SAM" id="MobiDB-lite"/>
    </source>
</evidence>
<evidence type="ECO:0000256" key="1">
    <source>
        <dbReference type="ARBA" id="ARBA00022723"/>
    </source>
</evidence>
<dbReference type="PROSITE" id="PS50089">
    <property type="entry name" value="ZF_RING_2"/>
    <property type="match status" value="1"/>
</dbReference>
<dbReference type="SUPFAM" id="SSF57850">
    <property type="entry name" value="RING/U-box"/>
    <property type="match status" value="1"/>
</dbReference>
<gene>
    <name evidence="8" type="primary">LOC113107728</name>
</gene>
<dbReference type="InterPro" id="IPR001841">
    <property type="entry name" value="Znf_RING"/>
</dbReference>
<feature type="domain" description="RING-type" evidence="6">
    <location>
        <begin position="198"/>
        <end position="238"/>
    </location>
</feature>
<dbReference type="PANTHER" id="PTHR25465">
    <property type="entry name" value="B-BOX DOMAIN CONTAINING"/>
    <property type="match status" value="1"/>
</dbReference>
<protein>
    <submittedName>
        <fullName evidence="8">Uncharacterized protein LOC113107728 isoform X1</fullName>
    </submittedName>
</protein>
<dbReference type="RefSeq" id="XP_026126202.1">
    <property type="nucleotide sequence ID" value="XM_026270417.1"/>
</dbReference>
<feature type="compositionally biased region" description="Basic and acidic residues" evidence="5">
    <location>
        <begin position="27"/>
        <end position="51"/>
    </location>
</feature>
<evidence type="ECO:0000256" key="2">
    <source>
        <dbReference type="ARBA" id="ARBA00022771"/>
    </source>
</evidence>
<dbReference type="InterPro" id="IPR013083">
    <property type="entry name" value="Znf_RING/FYVE/PHD"/>
</dbReference>
<feature type="region of interest" description="Disordered" evidence="5">
    <location>
        <begin position="1"/>
        <end position="58"/>
    </location>
</feature>
<evidence type="ECO:0000256" key="3">
    <source>
        <dbReference type="ARBA" id="ARBA00022833"/>
    </source>
</evidence>
<evidence type="ECO:0000259" key="6">
    <source>
        <dbReference type="PROSITE" id="PS50089"/>
    </source>
</evidence>
<dbReference type="PROSITE" id="PS00518">
    <property type="entry name" value="ZF_RING_1"/>
    <property type="match status" value="1"/>
</dbReference>
<dbReference type="Gene3D" id="4.10.830.40">
    <property type="match status" value="1"/>
</dbReference>
<accession>A0A6P6PZG9</accession>
<feature type="region of interest" description="Disordered" evidence="5">
    <location>
        <begin position="157"/>
        <end position="178"/>
    </location>
</feature>
<evidence type="ECO:0000313" key="7">
    <source>
        <dbReference type="Proteomes" id="UP000515129"/>
    </source>
</evidence>
<dbReference type="GeneID" id="113107728"/>
<evidence type="ECO:0000313" key="8">
    <source>
        <dbReference type="RefSeq" id="XP_026126202.1"/>
    </source>
</evidence>
<keyword evidence="3" id="KW-0862">Zinc</keyword>
<dbReference type="Proteomes" id="UP000515129">
    <property type="component" value="Chromosome 8"/>
</dbReference>
<feature type="compositionally biased region" description="Basic and acidic residues" evidence="5">
    <location>
        <begin position="108"/>
        <end position="122"/>
    </location>
</feature>
<dbReference type="PANTHER" id="PTHR25465:SF75">
    <property type="entry name" value="E3 UBIQUITIN_ISG15 LIGASE TRIM25-RELATED"/>
    <property type="match status" value="1"/>
</dbReference>
<name>A0A6P6PZG9_CARAU</name>
<dbReference type="KEGG" id="caua:113107728"/>
<sequence length="490" mass="55360">MSLKEEPQSKSKRSKSESTEFTNSVYEHTDLSEEPSVHEHKNIRAYSERAHSPAPSYMSLSSDWSMDLPTNFKSGEAILLDLSESKKRICELPTMKQDRVEMLHLSKEPSDEHKNIRVKSERAASPAPSYMSLKTDLSMDPPTNFKDFLLDTRVRSGRAPSPTVSQWSDSSDEPPVNCKAEDTVPLDSRLRTSRHFKCPLCKSMLKDPVSISCGHNYCRGCINEYWDNCAGEYVCPQCGNPSETRPVLNTNAALDEVVKSLQQAGFSPVLPPQSYAGPEDVACDYCTEEKLKAVKCCLTCVMSLCETHVKSHYTIAALQKHTLSDVTGDKKSGPSEQHQNTDNSFSSTGQQDQTDKTQDVIEEEIRSILHSVFNTCTSETEVSKYETNISKLALLCSEQQDDSGHKSLSKFNENDTKKEIFKMEEIYFGDDYSENDFGANNYEVDLAEYSPLDVEVDYDEFYNYEGRTLEDYDDDIPDGGNYYDDYGDYY</sequence>
<dbReference type="AlphaFoldDB" id="A0A6P6PZG9"/>
<dbReference type="CDD" id="cd19802">
    <property type="entry name" value="Bbox1_TRIM8-like"/>
    <property type="match status" value="1"/>
</dbReference>
<dbReference type="Pfam" id="PF15227">
    <property type="entry name" value="zf-C3HC4_4"/>
    <property type="match status" value="1"/>
</dbReference>
<dbReference type="SMART" id="SM00184">
    <property type="entry name" value="RING"/>
    <property type="match status" value="1"/>
</dbReference>
<feature type="region of interest" description="Disordered" evidence="5">
    <location>
        <begin position="108"/>
        <end position="136"/>
    </location>
</feature>
<dbReference type="InterPro" id="IPR051051">
    <property type="entry name" value="E3_ubiq-ligase_TRIM/RNF"/>
</dbReference>
<dbReference type="CDD" id="cd16601">
    <property type="entry name" value="RING-HC_TRIM39_C-IV"/>
    <property type="match status" value="1"/>
</dbReference>
<proteinExistence type="predicted"/>
<organism evidence="7 8">
    <name type="scientific">Carassius auratus</name>
    <name type="common">Goldfish</name>
    <dbReference type="NCBI Taxonomy" id="7957"/>
    <lineage>
        <taxon>Eukaryota</taxon>
        <taxon>Metazoa</taxon>
        <taxon>Chordata</taxon>
        <taxon>Craniata</taxon>
        <taxon>Vertebrata</taxon>
        <taxon>Euteleostomi</taxon>
        <taxon>Actinopterygii</taxon>
        <taxon>Neopterygii</taxon>
        <taxon>Teleostei</taxon>
        <taxon>Ostariophysi</taxon>
        <taxon>Cypriniformes</taxon>
        <taxon>Cyprinidae</taxon>
        <taxon>Cyprininae</taxon>
        <taxon>Carassius</taxon>
    </lineage>
</organism>
<keyword evidence="7" id="KW-1185">Reference proteome</keyword>
<dbReference type="OrthoDB" id="6105938at2759"/>
<keyword evidence="2 4" id="KW-0863">Zinc-finger</keyword>
<keyword evidence="1" id="KW-0479">Metal-binding</keyword>
<evidence type="ECO:0000256" key="4">
    <source>
        <dbReference type="PROSITE-ProRule" id="PRU00175"/>
    </source>
</evidence>
<feature type="compositionally biased region" description="Polar residues" evidence="5">
    <location>
        <begin position="334"/>
        <end position="347"/>
    </location>
</feature>